<evidence type="ECO:0000313" key="9">
    <source>
        <dbReference type="Proteomes" id="UP000000768"/>
    </source>
</evidence>
<dbReference type="STRING" id="4558.A0A1B6PDR8"/>
<organism evidence="8 9">
    <name type="scientific">Sorghum bicolor</name>
    <name type="common">Sorghum</name>
    <name type="synonym">Sorghum vulgare</name>
    <dbReference type="NCBI Taxonomy" id="4558"/>
    <lineage>
        <taxon>Eukaryota</taxon>
        <taxon>Viridiplantae</taxon>
        <taxon>Streptophyta</taxon>
        <taxon>Embryophyta</taxon>
        <taxon>Tracheophyta</taxon>
        <taxon>Spermatophyta</taxon>
        <taxon>Magnoliopsida</taxon>
        <taxon>Liliopsida</taxon>
        <taxon>Poales</taxon>
        <taxon>Poaceae</taxon>
        <taxon>PACMAD clade</taxon>
        <taxon>Panicoideae</taxon>
        <taxon>Andropogonodae</taxon>
        <taxon>Andropogoneae</taxon>
        <taxon>Sorghinae</taxon>
        <taxon>Sorghum</taxon>
    </lineage>
</organism>
<dbReference type="InParanoid" id="A0A1B6PDR8"/>
<reference evidence="8 9" key="1">
    <citation type="journal article" date="2009" name="Nature">
        <title>The Sorghum bicolor genome and the diversification of grasses.</title>
        <authorList>
            <person name="Paterson A.H."/>
            <person name="Bowers J.E."/>
            <person name="Bruggmann R."/>
            <person name="Dubchak I."/>
            <person name="Grimwood J."/>
            <person name="Gundlach H."/>
            <person name="Haberer G."/>
            <person name="Hellsten U."/>
            <person name="Mitros T."/>
            <person name="Poliakov A."/>
            <person name="Schmutz J."/>
            <person name="Spannagl M."/>
            <person name="Tang H."/>
            <person name="Wang X."/>
            <person name="Wicker T."/>
            <person name="Bharti A.K."/>
            <person name="Chapman J."/>
            <person name="Feltus F.A."/>
            <person name="Gowik U."/>
            <person name="Grigoriev I.V."/>
            <person name="Lyons E."/>
            <person name="Maher C.A."/>
            <person name="Martis M."/>
            <person name="Narechania A."/>
            <person name="Otillar R.P."/>
            <person name="Penning B.W."/>
            <person name="Salamov A.A."/>
            <person name="Wang Y."/>
            <person name="Zhang L."/>
            <person name="Carpita N.C."/>
            <person name="Freeling M."/>
            <person name="Gingle A.R."/>
            <person name="Hash C.T."/>
            <person name="Keller B."/>
            <person name="Klein P."/>
            <person name="Kresovich S."/>
            <person name="McCann M.C."/>
            <person name="Ming R."/>
            <person name="Peterson D.G."/>
            <person name="Mehboob-ur-Rahman"/>
            <person name="Ware D."/>
            <person name="Westhoff P."/>
            <person name="Mayer K.F."/>
            <person name="Messing J."/>
            <person name="Rokhsar D.S."/>
        </authorList>
    </citation>
    <scope>NUCLEOTIDE SEQUENCE [LARGE SCALE GENOMIC DNA]</scope>
    <source>
        <strain evidence="9">cv. BTx623</strain>
    </source>
</reference>
<dbReference type="Gramene" id="KXG23849">
    <property type="protein sequence ID" value="KXG23849"/>
    <property type="gene ID" value="SORBI_3008G148700"/>
</dbReference>
<evidence type="ECO:0000256" key="3">
    <source>
        <dbReference type="ARBA" id="ARBA00023125"/>
    </source>
</evidence>
<evidence type="ECO:0000259" key="7">
    <source>
        <dbReference type="PROSITE" id="PS50863"/>
    </source>
</evidence>
<gene>
    <name evidence="8" type="ORF">SORBI_3008G148700</name>
</gene>
<dbReference type="GO" id="GO:0005634">
    <property type="term" value="C:nucleus"/>
    <property type="evidence" value="ECO:0007669"/>
    <property type="project" value="UniProtKB-SubCell"/>
</dbReference>
<evidence type="ECO:0000256" key="1">
    <source>
        <dbReference type="ARBA" id="ARBA00004123"/>
    </source>
</evidence>
<keyword evidence="2" id="KW-0805">Transcription regulation</keyword>
<dbReference type="OMA" id="SKEYVME"/>
<dbReference type="PANTHER" id="PTHR31391">
    <property type="entry name" value="B3 DOMAIN-CONTAINING PROTEIN OS11G0197600-RELATED"/>
    <property type="match status" value="1"/>
</dbReference>
<dbReference type="Gene3D" id="2.40.330.10">
    <property type="entry name" value="DNA-binding pseudobarrel domain"/>
    <property type="match status" value="3"/>
</dbReference>
<keyword evidence="9" id="KW-1185">Reference proteome</keyword>
<dbReference type="Pfam" id="PF02362">
    <property type="entry name" value="B3"/>
    <property type="match status" value="2"/>
</dbReference>
<dbReference type="SUPFAM" id="SSF101936">
    <property type="entry name" value="DNA-binding pseudobarrel domain"/>
    <property type="match status" value="3"/>
</dbReference>
<reference evidence="9" key="2">
    <citation type="journal article" date="2018" name="Plant J.">
        <title>The Sorghum bicolor reference genome: improved assembly, gene annotations, a transcriptome atlas, and signatures of genome organization.</title>
        <authorList>
            <person name="McCormick R.F."/>
            <person name="Truong S.K."/>
            <person name="Sreedasyam A."/>
            <person name="Jenkins J."/>
            <person name="Shu S."/>
            <person name="Sims D."/>
            <person name="Kennedy M."/>
            <person name="Amirebrahimi M."/>
            <person name="Weers B.D."/>
            <person name="McKinley B."/>
            <person name="Mattison A."/>
            <person name="Morishige D.T."/>
            <person name="Grimwood J."/>
            <person name="Schmutz J."/>
            <person name="Mullet J.E."/>
        </authorList>
    </citation>
    <scope>NUCLEOTIDE SEQUENCE [LARGE SCALE GENOMIC DNA]</scope>
    <source>
        <strain evidence="9">cv. BTx623</strain>
    </source>
</reference>
<keyword evidence="4" id="KW-0804">Transcription</keyword>
<evidence type="ECO:0000256" key="2">
    <source>
        <dbReference type="ARBA" id="ARBA00023015"/>
    </source>
</evidence>
<dbReference type="eggNOG" id="ENOG502S27N">
    <property type="taxonomic scope" value="Eukaryota"/>
</dbReference>
<dbReference type="CDD" id="cd10017">
    <property type="entry name" value="B3_DNA"/>
    <property type="match status" value="2"/>
</dbReference>
<protein>
    <recommendedName>
        <fullName evidence="7">TF-B3 domain-containing protein</fullName>
    </recommendedName>
</protein>
<dbReference type="InterPro" id="IPR015300">
    <property type="entry name" value="DNA-bd_pseudobarrel_sf"/>
</dbReference>
<evidence type="ECO:0000256" key="4">
    <source>
        <dbReference type="ARBA" id="ARBA00023163"/>
    </source>
</evidence>
<dbReference type="InterPro" id="IPR044837">
    <property type="entry name" value="REM16-like"/>
</dbReference>
<feature type="compositionally biased region" description="Polar residues" evidence="6">
    <location>
        <begin position="139"/>
        <end position="153"/>
    </location>
</feature>
<feature type="domain" description="TF-B3" evidence="7">
    <location>
        <begin position="19"/>
        <end position="98"/>
    </location>
</feature>
<keyword evidence="5" id="KW-0539">Nucleus</keyword>
<accession>A0A1B6PDR8</accession>
<dbReference type="SMART" id="SM01019">
    <property type="entry name" value="B3"/>
    <property type="match status" value="2"/>
</dbReference>
<evidence type="ECO:0000256" key="5">
    <source>
        <dbReference type="ARBA" id="ARBA00023242"/>
    </source>
</evidence>
<evidence type="ECO:0000313" key="8">
    <source>
        <dbReference type="EMBL" id="KXG23849.1"/>
    </source>
</evidence>
<keyword evidence="3" id="KW-0238">DNA-binding</keyword>
<feature type="region of interest" description="Disordered" evidence="6">
    <location>
        <begin position="120"/>
        <end position="169"/>
    </location>
</feature>
<dbReference type="PANTHER" id="PTHR31391:SF140">
    <property type="entry name" value="B3 DOMAIN-CONTAINING PROTEIN OS12G0591400"/>
    <property type="match status" value="1"/>
</dbReference>
<sequence>MDDPKCFFKVMIGDFKNGMTIPKKFVANIREKISEQVILKVPNGKTYTVEVAEEQQNELVLRSGWAEFASAYELELGDLLVFTNNGNSHLTVRIFDRSACEKELSCVLLDSMPCMQERKCSHGKQMQSPTGKRLAVGSPGNSKTPKMNPTDSPSQKKTEHVPSSEGIHQEPINLGASQKLIKSCIALPAGCSMTSEQEAKVIALEQKIQPKIPFYITAMYKESLASGILQISKEYVMEHVEHLANENGTIQLCQFDASNVWTINLYVTSDPHYALPDSRALPCAWGTRQNLRRTGRGTSRRPGHDTVSTGWLGFIRDNKLGEGEICIFQPARSKNDRVKLIFRTLEESRCLQPPGFVSSTKRHGVAKPPYMLPWKTTLTDEQRSDVEERLGAIRSEIPAYVAVMKNSNVDSRRMCTLGISSAYAKEYLLGGGGGEKQLSMRMKLRRKDDEWEAGFQDKYGRQQIVGKGWRKFVTDNRLRLGDICLFNLVKNTKMLTMDVHVIRKRSV</sequence>
<comment type="subcellular location">
    <subcellularLocation>
        <location evidence="1">Nucleus</location>
    </subcellularLocation>
</comment>
<evidence type="ECO:0000256" key="6">
    <source>
        <dbReference type="SAM" id="MobiDB-lite"/>
    </source>
</evidence>
<dbReference type="PROSITE" id="PS50863">
    <property type="entry name" value="B3"/>
    <property type="match status" value="2"/>
</dbReference>
<dbReference type="AlphaFoldDB" id="A0A1B6PDR8"/>
<proteinExistence type="predicted"/>
<dbReference type="Proteomes" id="UP000000768">
    <property type="component" value="Chromosome 8"/>
</dbReference>
<dbReference type="GO" id="GO:0003677">
    <property type="term" value="F:DNA binding"/>
    <property type="evidence" value="ECO:0007669"/>
    <property type="project" value="UniProtKB-KW"/>
</dbReference>
<name>A0A1B6PDR8_SORBI</name>
<dbReference type="InterPro" id="IPR003340">
    <property type="entry name" value="B3_DNA-bd"/>
</dbReference>
<feature type="domain" description="TF-B3" evidence="7">
    <location>
        <begin position="402"/>
        <end position="505"/>
    </location>
</feature>
<dbReference type="EMBL" id="CM000767">
    <property type="protein sequence ID" value="KXG23849.1"/>
    <property type="molecule type" value="Genomic_DNA"/>
</dbReference>